<gene>
    <name evidence="6" type="ORF">DFR46_1575</name>
</gene>
<dbReference type="AlphaFoldDB" id="A0A3D9FHI1"/>
<feature type="transmembrane region" description="Helical" evidence="4">
    <location>
        <begin position="377"/>
        <end position="400"/>
    </location>
</feature>
<feature type="transmembrane region" description="Helical" evidence="4">
    <location>
        <begin position="319"/>
        <end position="337"/>
    </location>
</feature>
<keyword evidence="2 4" id="KW-1133">Transmembrane helix</keyword>
<dbReference type="InterPro" id="IPR020846">
    <property type="entry name" value="MFS_dom"/>
</dbReference>
<evidence type="ECO:0000256" key="4">
    <source>
        <dbReference type="SAM" id="Phobius"/>
    </source>
</evidence>
<feature type="transmembrane region" description="Helical" evidence="4">
    <location>
        <begin position="288"/>
        <end position="307"/>
    </location>
</feature>
<reference evidence="6 7" key="1">
    <citation type="submission" date="2018-07" db="EMBL/GenBank/DDBJ databases">
        <title>Genomic Encyclopedia of Type Strains, Phase IV (KMG-IV): sequencing the most valuable type-strain genomes for metagenomic binning, comparative biology and taxonomic classification.</title>
        <authorList>
            <person name="Goeker M."/>
        </authorList>
    </citation>
    <scope>NUCLEOTIDE SEQUENCE [LARGE SCALE GENOMIC DNA]</scope>
    <source>
        <strain evidence="6 7">DSM 26725</strain>
    </source>
</reference>
<feature type="transmembrane region" description="Helical" evidence="4">
    <location>
        <begin position="112"/>
        <end position="137"/>
    </location>
</feature>
<dbReference type="InterPro" id="IPR011701">
    <property type="entry name" value="MFS"/>
</dbReference>
<evidence type="ECO:0000256" key="2">
    <source>
        <dbReference type="ARBA" id="ARBA00022989"/>
    </source>
</evidence>
<dbReference type="PROSITE" id="PS50850">
    <property type="entry name" value="MFS"/>
    <property type="match status" value="1"/>
</dbReference>
<evidence type="ECO:0000313" key="7">
    <source>
        <dbReference type="Proteomes" id="UP000256310"/>
    </source>
</evidence>
<dbReference type="InterPro" id="IPR036259">
    <property type="entry name" value="MFS_trans_sf"/>
</dbReference>
<dbReference type="EMBL" id="QRDP01000004">
    <property type="protein sequence ID" value="RED16551.1"/>
    <property type="molecule type" value="Genomic_DNA"/>
</dbReference>
<dbReference type="GO" id="GO:0022857">
    <property type="term" value="F:transmembrane transporter activity"/>
    <property type="evidence" value="ECO:0007669"/>
    <property type="project" value="InterPro"/>
</dbReference>
<dbReference type="Pfam" id="PF07690">
    <property type="entry name" value="MFS_1"/>
    <property type="match status" value="1"/>
</dbReference>
<name>A0A3D9FHI1_9SPHN</name>
<evidence type="ECO:0000259" key="5">
    <source>
        <dbReference type="PROSITE" id="PS50850"/>
    </source>
</evidence>
<evidence type="ECO:0000313" key="6">
    <source>
        <dbReference type="EMBL" id="RED16551.1"/>
    </source>
</evidence>
<protein>
    <submittedName>
        <fullName evidence="6">Putative MFS family arabinose efflux permease</fullName>
    </submittedName>
</protein>
<sequence>MAGAPNMQIRRDRFVVLFLVMLTAAAGNTAMQSVMPTIGRALDIPDFWVSLAYTWSALLWVLMAPYWARQSDRRGRKPLMLLGTLGFISSMAICGVILWLGLTGWLLPATTFLIFAAARSLYGGFGSAAPPAVQAYVAARTDRDNRTAALSVIASSFGLGTILGPALAPAFVMPIEGGLAGPLIVFAFLGCMVWLALTFLLPSDTPQHEARGTISSEPSIGGLSVASAPAHDDDDDDAPAGRLRWRDRRIFPWLLIGVLGGHGHAAILGVIGFLVIDRMSVPLGEAQQAIGIVLMAGAGATLLAQWGLIPQLKVPPKRLVIWGFVLGAAGCVVTALGTTLHGITLGFAIASLGMGLFRPGFTSGASLAVNRAEQGQVAGMVASVNGAAFVAAPALGVLIYGVSMPLPFLISAALFGILTIWAAFKLED</sequence>
<feature type="domain" description="Major facilitator superfamily (MFS) profile" evidence="5">
    <location>
        <begin position="13"/>
        <end position="428"/>
    </location>
</feature>
<feature type="transmembrane region" description="Helical" evidence="4">
    <location>
        <begin position="51"/>
        <end position="68"/>
    </location>
</feature>
<evidence type="ECO:0000256" key="3">
    <source>
        <dbReference type="ARBA" id="ARBA00023136"/>
    </source>
</evidence>
<evidence type="ECO:0000256" key="1">
    <source>
        <dbReference type="ARBA" id="ARBA00022692"/>
    </source>
</evidence>
<dbReference type="Gene3D" id="1.20.1250.20">
    <property type="entry name" value="MFS general substrate transporter like domains"/>
    <property type="match status" value="1"/>
</dbReference>
<feature type="transmembrane region" description="Helical" evidence="4">
    <location>
        <begin position="250"/>
        <end position="276"/>
    </location>
</feature>
<dbReference type="Proteomes" id="UP000256310">
    <property type="component" value="Unassembled WGS sequence"/>
</dbReference>
<feature type="transmembrane region" description="Helical" evidence="4">
    <location>
        <begin position="149"/>
        <end position="173"/>
    </location>
</feature>
<dbReference type="OrthoDB" id="65739at2"/>
<keyword evidence="7" id="KW-1185">Reference proteome</keyword>
<organism evidence="6 7">
    <name type="scientific">Parasphingopyxis lamellibrachiae</name>
    <dbReference type="NCBI Taxonomy" id="680125"/>
    <lineage>
        <taxon>Bacteria</taxon>
        <taxon>Pseudomonadati</taxon>
        <taxon>Pseudomonadota</taxon>
        <taxon>Alphaproteobacteria</taxon>
        <taxon>Sphingomonadales</taxon>
        <taxon>Sphingomonadaceae</taxon>
        <taxon>Parasphingopyxis</taxon>
    </lineage>
</organism>
<accession>A0A3D9FHI1</accession>
<dbReference type="PANTHER" id="PTHR23546:SF1">
    <property type="entry name" value="MEMBRANE PROTEIN"/>
    <property type="match status" value="1"/>
</dbReference>
<proteinExistence type="predicted"/>
<feature type="transmembrane region" description="Helical" evidence="4">
    <location>
        <begin position="343"/>
        <end position="365"/>
    </location>
</feature>
<comment type="caution">
    <text evidence="6">The sequence shown here is derived from an EMBL/GenBank/DDBJ whole genome shotgun (WGS) entry which is preliminary data.</text>
</comment>
<dbReference type="SUPFAM" id="SSF103473">
    <property type="entry name" value="MFS general substrate transporter"/>
    <property type="match status" value="1"/>
</dbReference>
<keyword evidence="1 4" id="KW-0812">Transmembrane</keyword>
<feature type="transmembrane region" description="Helical" evidence="4">
    <location>
        <begin position="179"/>
        <end position="201"/>
    </location>
</feature>
<feature type="transmembrane region" description="Helical" evidence="4">
    <location>
        <begin position="406"/>
        <end position="424"/>
    </location>
</feature>
<keyword evidence="3 4" id="KW-0472">Membrane</keyword>
<feature type="transmembrane region" description="Helical" evidence="4">
    <location>
        <begin position="80"/>
        <end position="100"/>
    </location>
</feature>
<dbReference type="PANTHER" id="PTHR23546">
    <property type="entry name" value="TRANSPORT PROTEIN"/>
    <property type="match status" value="1"/>
</dbReference>